<dbReference type="InterPro" id="IPR024571">
    <property type="entry name" value="ERAP1-like_C_dom"/>
</dbReference>
<dbReference type="Gene3D" id="1.25.50.20">
    <property type="match status" value="1"/>
</dbReference>
<reference evidence="2" key="3">
    <citation type="journal article" date="2017" name="Nature">
        <title>Genome sequence of the progenitor of the wheat D genome Aegilops tauschii.</title>
        <authorList>
            <person name="Luo M.C."/>
            <person name="Gu Y.Q."/>
            <person name="Puiu D."/>
            <person name="Wang H."/>
            <person name="Twardziok S.O."/>
            <person name="Deal K.R."/>
            <person name="Huo N."/>
            <person name="Zhu T."/>
            <person name="Wang L."/>
            <person name="Wang Y."/>
            <person name="McGuire P.E."/>
            <person name="Liu S."/>
            <person name="Long H."/>
            <person name="Ramasamy R.K."/>
            <person name="Rodriguez J.C."/>
            <person name="Van S.L."/>
            <person name="Yuan L."/>
            <person name="Wang Z."/>
            <person name="Xia Z."/>
            <person name="Xiao L."/>
            <person name="Anderson O.D."/>
            <person name="Ouyang S."/>
            <person name="Liang Y."/>
            <person name="Zimin A.V."/>
            <person name="Pertea G."/>
            <person name="Qi P."/>
            <person name="Bennetzen J.L."/>
            <person name="Dai X."/>
            <person name="Dawson M.W."/>
            <person name="Muller H.G."/>
            <person name="Kugler K."/>
            <person name="Rivarola-Duarte L."/>
            <person name="Spannagl M."/>
            <person name="Mayer K.F.X."/>
            <person name="Lu F.H."/>
            <person name="Bevan M.W."/>
            <person name="Leroy P."/>
            <person name="Li P."/>
            <person name="You F.M."/>
            <person name="Sun Q."/>
            <person name="Liu Z."/>
            <person name="Lyons E."/>
            <person name="Wicker T."/>
            <person name="Salzberg S.L."/>
            <person name="Devos K.M."/>
            <person name="Dvorak J."/>
        </authorList>
    </citation>
    <scope>NUCLEOTIDE SEQUENCE [LARGE SCALE GENOMIC DNA]</scope>
    <source>
        <strain evidence="2">cv. AL8/78</strain>
    </source>
</reference>
<reference evidence="2" key="5">
    <citation type="journal article" date="2021" name="G3 (Bethesda)">
        <title>Aegilops tauschii genome assembly Aet v5.0 features greater sequence contiguity and improved annotation.</title>
        <authorList>
            <person name="Wang L."/>
            <person name="Zhu T."/>
            <person name="Rodriguez J.C."/>
            <person name="Deal K.R."/>
            <person name="Dubcovsky J."/>
            <person name="McGuire P.E."/>
            <person name="Lux T."/>
            <person name="Spannagl M."/>
            <person name="Mayer K.F.X."/>
            <person name="Baldrich P."/>
            <person name="Meyers B.C."/>
            <person name="Huo N."/>
            <person name="Gu Y.Q."/>
            <person name="Zhou H."/>
            <person name="Devos K.M."/>
            <person name="Bennetzen J.L."/>
            <person name="Unver T."/>
            <person name="Budak H."/>
            <person name="Gulick P.J."/>
            <person name="Galiba G."/>
            <person name="Kalapos B."/>
            <person name="Nelson D.R."/>
            <person name="Li P."/>
            <person name="You F.M."/>
            <person name="Luo M.C."/>
            <person name="Dvorak J."/>
        </authorList>
    </citation>
    <scope>NUCLEOTIDE SEQUENCE [LARGE SCALE GENOMIC DNA]</scope>
    <source>
        <strain evidence="2">cv. AL8/78</strain>
    </source>
</reference>
<reference evidence="3" key="2">
    <citation type="journal article" date="2017" name="Nat. Plants">
        <title>The Aegilops tauschii genome reveals multiple impacts of transposons.</title>
        <authorList>
            <person name="Zhao G."/>
            <person name="Zou C."/>
            <person name="Li K."/>
            <person name="Wang K."/>
            <person name="Li T."/>
            <person name="Gao L."/>
            <person name="Zhang X."/>
            <person name="Wang H."/>
            <person name="Yang Z."/>
            <person name="Liu X."/>
            <person name="Jiang W."/>
            <person name="Mao L."/>
            <person name="Kong X."/>
            <person name="Jiao Y."/>
            <person name="Jia J."/>
        </authorList>
    </citation>
    <scope>NUCLEOTIDE SEQUENCE [LARGE SCALE GENOMIC DNA]</scope>
    <source>
        <strain evidence="3">cv. AL8/78</strain>
    </source>
</reference>
<dbReference type="Gramene" id="AET6Gv20460900.22">
    <property type="protein sequence ID" value="AET6Gv20460900.22"/>
    <property type="gene ID" value="AET6Gv20460900"/>
</dbReference>
<organism evidence="2 3">
    <name type="scientific">Aegilops tauschii subsp. strangulata</name>
    <name type="common">Goatgrass</name>
    <dbReference type="NCBI Taxonomy" id="200361"/>
    <lineage>
        <taxon>Eukaryota</taxon>
        <taxon>Viridiplantae</taxon>
        <taxon>Streptophyta</taxon>
        <taxon>Embryophyta</taxon>
        <taxon>Tracheophyta</taxon>
        <taxon>Spermatophyta</taxon>
        <taxon>Magnoliopsida</taxon>
        <taxon>Liliopsida</taxon>
        <taxon>Poales</taxon>
        <taxon>Poaceae</taxon>
        <taxon>BOP clade</taxon>
        <taxon>Pooideae</taxon>
        <taxon>Triticodae</taxon>
        <taxon>Triticeae</taxon>
        <taxon>Triticinae</taxon>
        <taxon>Aegilops</taxon>
    </lineage>
</organism>
<keyword evidence="3" id="KW-1185">Reference proteome</keyword>
<evidence type="ECO:0000259" key="1">
    <source>
        <dbReference type="Pfam" id="PF11838"/>
    </source>
</evidence>
<sequence>QENWDYIAETFTGHLLTYFITVTVSPLATDEKGDEAEEFFKSRTKASIARTVKQSIERVRIKAKWVMSTKGEADLGNVLKELAHKH</sequence>
<dbReference type="AlphaFoldDB" id="A0A453NRY8"/>
<dbReference type="Pfam" id="PF11838">
    <property type="entry name" value="ERAP1_C"/>
    <property type="match status" value="1"/>
</dbReference>
<dbReference type="Proteomes" id="UP000015105">
    <property type="component" value="Chromosome 6D"/>
</dbReference>
<dbReference type="EnsemblPlants" id="AET6Gv20460900.22">
    <property type="protein sequence ID" value="AET6Gv20460900.22"/>
    <property type="gene ID" value="AET6Gv20460900"/>
</dbReference>
<accession>A0A453NRY8</accession>
<protein>
    <recommendedName>
        <fullName evidence="1">ERAP1-like C-terminal domain-containing protein</fullName>
    </recommendedName>
</protein>
<feature type="domain" description="ERAP1-like C-terminal" evidence="1">
    <location>
        <begin position="1"/>
        <end position="60"/>
    </location>
</feature>
<reference evidence="3" key="1">
    <citation type="journal article" date="2014" name="Science">
        <title>Ancient hybridizations among the ancestral genomes of bread wheat.</title>
        <authorList>
            <consortium name="International Wheat Genome Sequencing Consortium,"/>
            <person name="Marcussen T."/>
            <person name="Sandve S.R."/>
            <person name="Heier L."/>
            <person name="Spannagl M."/>
            <person name="Pfeifer M."/>
            <person name="Jakobsen K.S."/>
            <person name="Wulff B.B."/>
            <person name="Steuernagel B."/>
            <person name="Mayer K.F."/>
            <person name="Olsen O.A."/>
        </authorList>
    </citation>
    <scope>NUCLEOTIDE SEQUENCE [LARGE SCALE GENOMIC DNA]</scope>
    <source>
        <strain evidence="3">cv. AL8/78</strain>
    </source>
</reference>
<evidence type="ECO:0000313" key="2">
    <source>
        <dbReference type="EnsemblPlants" id="AET6Gv20460900.22"/>
    </source>
</evidence>
<proteinExistence type="predicted"/>
<name>A0A453NRY8_AEGTS</name>
<reference evidence="2" key="4">
    <citation type="submission" date="2019-03" db="UniProtKB">
        <authorList>
            <consortium name="EnsemblPlants"/>
        </authorList>
    </citation>
    <scope>IDENTIFICATION</scope>
</reference>
<evidence type="ECO:0000313" key="3">
    <source>
        <dbReference type="Proteomes" id="UP000015105"/>
    </source>
</evidence>